<dbReference type="AlphaFoldDB" id="A0A2R3QE12"/>
<accession>A0A2R3QE12</accession>
<dbReference type="Pfam" id="PF03704">
    <property type="entry name" value="BTAD"/>
    <property type="match status" value="1"/>
</dbReference>
<organism evidence="2 3">
    <name type="scientific">Melaminivora suipulveris</name>
    <dbReference type="NCBI Taxonomy" id="2109913"/>
    <lineage>
        <taxon>Bacteria</taxon>
        <taxon>Pseudomonadati</taxon>
        <taxon>Pseudomonadota</taxon>
        <taxon>Betaproteobacteria</taxon>
        <taxon>Burkholderiales</taxon>
        <taxon>Comamonadaceae</taxon>
        <taxon>Melaminivora</taxon>
    </lineage>
</organism>
<sequence>MDQTGAAQMSHAADTPSLDLATPQGLADAFLHHGVTLASIKGLDDDDLEALYAVAWARLAEGRAHDAVDDLLLLVTHDPWVPRFQFAYGLALQLLGQYEAAARHYAQALLMDATDAA</sequence>
<name>A0A2R3QE12_9BURK</name>
<dbReference type="InterPro" id="IPR011990">
    <property type="entry name" value="TPR-like_helical_dom_sf"/>
</dbReference>
<evidence type="ECO:0000259" key="1">
    <source>
        <dbReference type="Pfam" id="PF03704"/>
    </source>
</evidence>
<gene>
    <name evidence="2" type="ORF">C6568_11960</name>
</gene>
<dbReference type="SUPFAM" id="SSF48452">
    <property type="entry name" value="TPR-like"/>
    <property type="match status" value="1"/>
</dbReference>
<dbReference type="PRINTS" id="PR01595">
    <property type="entry name" value="SYCDCHAPRONE"/>
</dbReference>
<evidence type="ECO:0000313" key="3">
    <source>
        <dbReference type="Proteomes" id="UP000237925"/>
    </source>
</evidence>
<proteinExistence type="predicted"/>
<dbReference type="InterPro" id="IPR005158">
    <property type="entry name" value="BTAD"/>
</dbReference>
<dbReference type="Gene3D" id="1.25.40.10">
    <property type="entry name" value="Tetratricopeptide repeat domain"/>
    <property type="match status" value="1"/>
</dbReference>
<dbReference type="KEGG" id="mela:C6568_11960"/>
<keyword evidence="3" id="KW-1185">Reference proteome</keyword>
<protein>
    <recommendedName>
        <fullName evidence="1">Bacterial transcriptional activator domain-containing protein</fullName>
    </recommendedName>
</protein>
<dbReference type="EMBL" id="CP027667">
    <property type="protein sequence ID" value="AVO49887.1"/>
    <property type="molecule type" value="Genomic_DNA"/>
</dbReference>
<evidence type="ECO:0000313" key="2">
    <source>
        <dbReference type="EMBL" id="AVO49887.1"/>
    </source>
</evidence>
<dbReference type="Proteomes" id="UP000237925">
    <property type="component" value="Chromosome"/>
</dbReference>
<feature type="domain" description="Bacterial transcriptional activator" evidence="1">
    <location>
        <begin position="35"/>
        <end position="108"/>
    </location>
</feature>
<reference evidence="2 3" key="1">
    <citation type="submission" date="2018-03" db="EMBL/GenBank/DDBJ databases">
        <title>Genome sequencing of Melaminivora sp.</title>
        <authorList>
            <person name="Kim S.-J."/>
            <person name="Heo J."/>
            <person name="Ahn J.-H."/>
            <person name="Kwon S.-W."/>
        </authorList>
    </citation>
    <scope>NUCLEOTIDE SEQUENCE [LARGE SCALE GENOMIC DNA]</scope>
    <source>
        <strain evidence="2 3">SC2-9</strain>
    </source>
</reference>
<dbReference type="InterPro" id="IPR005415">
    <property type="entry name" value="T3SS_Ca_resp_chp_LcrH/SycD"/>
</dbReference>